<gene>
    <name evidence="1" type="ORF">CDEB00056_LOCUS1247</name>
</gene>
<organism evidence="1">
    <name type="scientific">Chaetoceros debilis</name>
    <dbReference type="NCBI Taxonomy" id="122233"/>
    <lineage>
        <taxon>Eukaryota</taxon>
        <taxon>Sar</taxon>
        <taxon>Stramenopiles</taxon>
        <taxon>Ochrophyta</taxon>
        <taxon>Bacillariophyta</taxon>
        <taxon>Coscinodiscophyceae</taxon>
        <taxon>Chaetocerotophycidae</taxon>
        <taxon>Chaetocerotales</taxon>
        <taxon>Chaetocerotaceae</taxon>
        <taxon>Chaetoceros</taxon>
    </lineage>
</organism>
<dbReference type="GO" id="GO:0016491">
    <property type="term" value="F:oxidoreductase activity"/>
    <property type="evidence" value="ECO:0007669"/>
    <property type="project" value="TreeGrafter"/>
</dbReference>
<dbReference type="EMBL" id="HBIO01001729">
    <property type="protein sequence ID" value="CAE0456406.1"/>
    <property type="molecule type" value="Transcribed_RNA"/>
</dbReference>
<protein>
    <recommendedName>
        <fullName evidence="2">Gfo/Idh/MocA-like oxidoreductase C-terminal domain-containing protein</fullName>
    </recommendedName>
</protein>
<reference evidence="1" key="1">
    <citation type="submission" date="2021-01" db="EMBL/GenBank/DDBJ databases">
        <authorList>
            <person name="Corre E."/>
            <person name="Pelletier E."/>
            <person name="Niang G."/>
            <person name="Scheremetjew M."/>
            <person name="Finn R."/>
            <person name="Kale V."/>
            <person name="Holt S."/>
            <person name="Cochrane G."/>
            <person name="Meng A."/>
            <person name="Brown T."/>
            <person name="Cohen L."/>
        </authorList>
    </citation>
    <scope>NUCLEOTIDE SEQUENCE</scope>
    <source>
        <strain evidence="1">MM31A-1</strain>
    </source>
</reference>
<proteinExistence type="predicted"/>
<dbReference type="Gene3D" id="3.30.360.10">
    <property type="entry name" value="Dihydrodipicolinate Reductase, domain 2"/>
    <property type="match status" value="1"/>
</dbReference>
<dbReference type="SUPFAM" id="SSF55347">
    <property type="entry name" value="Glyceraldehyde-3-phosphate dehydrogenase-like, C-terminal domain"/>
    <property type="match status" value="1"/>
</dbReference>
<dbReference type="PANTHER" id="PTHR42840">
    <property type="entry name" value="NAD(P)-BINDING ROSSMANN-FOLD SUPERFAMILY PROTEIN-RELATED"/>
    <property type="match status" value="1"/>
</dbReference>
<name>A0A7S3V4H1_9STRA</name>
<dbReference type="PANTHER" id="PTHR42840:SF5">
    <property type="entry name" value="NAD(P)-BINDING ROSSMANN-FOLD SUPERFAMILY PROTEIN"/>
    <property type="match status" value="1"/>
</dbReference>
<accession>A0A7S3V4H1</accession>
<sequence length="151" mass="16329">MLRTVIGSEVQVQQVSATTSSRADHIPSVDTMASRVLWENGIEGVISLSFACTFVKFELEITGTEGYVLLQRKLDGPPGYNVTVNGQDTEEFGFSGIENEFEAFAKACQEKDPTIDCNTPLEALKDLEIVEACLESGKGGGIIVTVSNNTY</sequence>
<dbReference type="GO" id="GO:0006740">
    <property type="term" value="P:NADPH regeneration"/>
    <property type="evidence" value="ECO:0007669"/>
    <property type="project" value="TreeGrafter"/>
</dbReference>
<dbReference type="GO" id="GO:0005737">
    <property type="term" value="C:cytoplasm"/>
    <property type="evidence" value="ECO:0007669"/>
    <property type="project" value="TreeGrafter"/>
</dbReference>
<evidence type="ECO:0008006" key="2">
    <source>
        <dbReference type="Google" id="ProtNLM"/>
    </source>
</evidence>
<evidence type="ECO:0000313" key="1">
    <source>
        <dbReference type="EMBL" id="CAE0456406.1"/>
    </source>
</evidence>
<dbReference type="AlphaFoldDB" id="A0A7S3V4H1"/>